<dbReference type="GO" id="GO:0043161">
    <property type="term" value="P:proteasome-mediated ubiquitin-dependent protein catabolic process"/>
    <property type="evidence" value="ECO:0007669"/>
    <property type="project" value="TreeGrafter"/>
</dbReference>
<organism evidence="3 4">
    <name type="scientific">Oopsacas minuta</name>
    <dbReference type="NCBI Taxonomy" id="111878"/>
    <lineage>
        <taxon>Eukaryota</taxon>
        <taxon>Metazoa</taxon>
        <taxon>Porifera</taxon>
        <taxon>Hexactinellida</taxon>
        <taxon>Hexasterophora</taxon>
        <taxon>Lyssacinosida</taxon>
        <taxon>Leucopsacidae</taxon>
        <taxon>Oopsacas</taxon>
    </lineage>
</organism>
<dbReference type="Pfam" id="PF01436">
    <property type="entry name" value="NHL"/>
    <property type="match status" value="2"/>
</dbReference>
<evidence type="ECO:0000313" key="4">
    <source>
        <dbReference type="Proteomes" id="UP001165289"/>
    </source>
</evidence>
<feature type="repeat" description="NHL" evidence="2">
    <location>
        <begin position="148"/>
        <end position="192"/>
    </location>
</feature>
<proteinExistence type="predicted"/>
<dbReference type="PANTHER" id="PTHR24104">
    <property type="entry name" value="E3 UBIQUITIN-PROTEIN LIGASE NHLRC1-RELATED"/>
    <property type="match status" value="1"/>
</dbReference>
<comment type="caution">
    <text evidence="3">The sequence shown here is derived from an EMBL/GenBank/DDBJ whole genome shotgun (WGS) entry which is preliminary data.</text>
</comment>
<evidence type="ECO:0000256" key="2">
    <source>
        <dbReference type="PROSITE-ProRule" id="PRU00504"/>
    </source>
</evidence>
<dbReference type="PROSITE" id="PS51125">
    <property type="entry name" value="NHL"/>
    <property type="match status" value="2"/>
</dbReference>
<dbReference type="Gene3D" id="2.120.10.30">
    <property type="entry name" value="TolB, C-terminal domain"/>
    <property type="match status" value="2"/>
</dbReference>
<feature type="repeat" description="NHL" evidence="2">
    <location>
        <begin position="241"/>
        <end position="285"/>
    </location>
</feature>
<reference evidence="3 4" key="1">
    <citation type="journal article" date="2023" name="BMC Biol.">
        <title>The compact genome of the sponge Oopsacas minuta (Hexactinellida) is lacking key metazoan core genes.</title>
        <authorList>
            <person name="Santini S."/>
            <person name="Schenkelaars Q."/>
            <person name="Jourda C."/>
            <person name="Duchesne M."/>
            <person name="Belahbib H."/>
            <person name="Rocher C."/>
            <person name="Selva M."/>
            <person name="Riesgo A."/>
            <person name="Vervoort M."/>
            <person name="Leys S.P."/>
            <person name="Kodjabachian L."/>
            <person name="Le Bivic A."/>
            <person name="Borchiellini C."/>
            <person name="Claverie J.M."/>
            <person name="Renard E."/>
        </authorList>
    </citation>
    <scope>NUCLEOTIDE SEQUENCE [LARGE SCALE GENOMIC DNA]</scope>
    <source>
        <strain evidence="3">SPO-2</strain>
    </source>
</reference>
<sequence length="411" mass="47036">MANPEETVDFFNRVEKLQTEITKRFSELIDSLRTREAELLQELETISLQYRDKIKEQEGMRLELETTKKLIEENINYSDLRPLQQDVIAKIEEKLKHMRIQMQNRNIEFVWREQLISDVTRLGSIRVTEGCGFQKGSKIDYKKKVRPALTVTNKGNGEGELDFPWGVAVDNLSSKIYVADHSNHRVQVFSQEGNYLFTFGETAGEGKMHKPLGICISDGRVFVSQFSEHCILIYKLDGVFMNQIGCSGKGEGQLNNPYSLAINEVNGDIYVCDGGNNRIQIFSTQLSFITILWQNTFRRPVDIKLAHQCIFVLDESNPCMHVFNSSNHAPLHSIINRGCTKQICCSYFFCLDADCNIYMTDFSTGFVYVFDKEGVLIHQFGGLHQPLGIALDINGRIIIVNNKQEDCLQMW</sequence>
<dbReference type="EMBL" id="JAKMXF010000318">
    <property type="protein sequence ID" value="KAI6649786.1"/>
    <property type="molecule type" value="Genomic_DNA"/>
</dbReference>
<dbReference type="AlphaFoldDB" id="A0AAV7JLI6"/>
<dbReference type="CDD" id="cd05819">
    <property type="entry name" value="NHL"/>
    <property type="match status" value="1"/>
</dbReference>
<protein>
    <submittedName>
        <fullName evidence="3">Uncharacterized protein</fullName>
    </submittedName>
</protein>
<accession>A0AAV7JLI6</accession>
<evidence type="ECO:0000256" key="1">
    <source>
        <dbReference type="ARBA" id="ARBA00022737"/>
    </source>
</evidence>
<name>A0AAV7JLI6_9METZ</name>
<dbReference type="GO" id="GO:0061630">
    <property type="term" value="F:ubiquitin protein ligase activity"/>
    <property type="evidence" value="ECO:0007669"/>
    <property type="project" value="TreeGrafter"/>
</dbReference>
<dbReference type="InterPro" id="IPR050952">
    <property type="entry name" value="TRIM-NHL_E3_ligases"/>
</dbReference>
<evidence type="ECO:0000313" key="3">
    <source>
        <dbReference type="EMBL" id="KAI6649786.1"/>
    </source>
</evidence>
<keyword evidence="4" id="KW-1185">Reference proteome</keyword>
<dbReference type="GO" id="GO:0000209">
    <property type="term" value="P:protein polyubiquitination"/>
    <property type="evidence" value="ECO:0007669"/>
    <property type="project" value="TreeGrafter"/>
</dbReference>
<keyword evidence="1" id="KW-0677">Repeat</keyword>
<dbReference type="PANTHER" id="PTHR24104:SF25">
    <property type="entry name" value="PROTEIN LIN-41"/>
    <property type="match status" value="1"/>
</dbReference>
<dbReference type="Proteomes" id="UP001165289">
    <property type="component" value="Unassembled WGS sequence"/>
</dbReference>
<dbReference type="InterPro" id="IPR001258">
    <property type="entry name" value="NHL_repeat"/>
</dbReference>
<dbReference type="SUPFAM" id="SSF101898">
    <property type="entry name" value="NHL repeat"/>
    <property type="match status" value="1"/>
</dbReference>
<dbReference type="InterPro" id="IPR011042">
    <property type="entry name" value="6-blade_b-propeller_TolB-like"/>
</dbReference>
<dbReference type="GO" id="GO:0008270">
    <property type="term" value="F:zinc ion binding"/>
    <property type="evidence" value="ECO:0007669"/>
    <property type="project" value="UniProtKB-KW"/>
</dbReference>
<gene>
    <name evidence="3" type="ORF">LOD99_6575</name>
</gene>